<evidence type="ECO:0000313" key="1">
    <source>
        <dbReference type="EMBL" id="ARQ96415.1"/>
    </source>
</evidence>
<dbReference type="GeneID" id="32878584"/>
<organism evidence="1 2">
    <name type="scientific">Sulfolobus islandicus rod-shaped virus 8</name>
    <dbReference type="NCBI Taxonomy" id="1983551"/>
    <lineage>
        <taxon>Viruses</taxon>
        <taxon>Adnaviria</taxon>
        <taxon>Zilligvirae</taxon>
        <taxon>Taleaviricota</taxon>
        <taxon>Tokiviricetes</taxon>
        <taxon>Ligamenvirales</taxon>
        <taxon>Rudiviridae</taxon>
        <taxon>Usarudivirus</taxon>
        <taxon>Usarudivirus caloris</taxon>
        <taxon>Usarudivirus SIRV8</taxon>
    </lineage>
</organism>
<name>A0A1X9SJJ9_9VIRU</name>
<protein>
    <recommendedName>
        <fullName evidence="3">Resolvase HTH domain-containing protein</fullName>
    </recommendedName>
</protein>
<dbReference type="EMBL" id="KY744229">
    <property type="protein sequence ID" value="ARQ96415.1"/>
    <property type="molecule type" value="Genomic_DNA"/>
</dbReference>
<keyword evidence="2" id="KW-1185">Reference proteome</keyword>
<dbReference type="OrthoDB" id="27394at10239"/>
<evidence type="ECO:0008006" key="3">
    <source>
        <dbReference type="Google" id="ProtNLM"/>
    </source>
</evidence>
<dbReference type="KEGG" id="vg:32878584"/>
<evidence type="ECO:0000313" key="2">
    <source>
        <dbReference type="Proteomes" id="UP000201526"/>
    </source>
</evidence>
<dbReference type="RefSeq" id="YP_009362682.1">
    <property type="nucleotide sequence ID" value="NC_034623.1"/>
</dbReference>
<dbReference type="Pfam" id="PF13384">
    <property type="entry name" value="HTH_23"/>
    <property type="match status" value="1"/>
</dbReference>
<dbReference type="Gene3D" id="1.10.10.60">
    <property type="entry name" value="Homeodomain-like"/>
    <property type="match status" value="1"/>
</dbReference>
<sequence length="55" mass="6500">MKVVQVQNTRYFIQDKDDLISVTHELARQGYSISQIAQVLGISERQVRKYLEDCW</sequence>
<dbReference type="Proteomes" id="UP000201526">
    <property type="component" value="Segment"/>
</dbReference>
<reference evidence="1 2" key="1">
    <citation type="journal article" date="2017" name="Viruses">
        <title>Differentiation and structure in Sulfolobus islandicus rod-shaped virus populations.</title>
        <authorList>
            <person name="Bautista M.A."/>
            <person name="Black J.A."/>
            <person name="Youngblut N.D."/>
            <person name="Whitaker R.J."/>
        </authorList>
    </citation>
    <scope>NUCLEOTIDE SEQUENCE [LARGE SCALE GENOMIC DNA]</scope>
</reference>
<proteinExistence type="predicted"/>
<accession>A0A1X9SJJ9</accession>